<dbReference type="Gene3D" id="2.30.29.30">
    <property type="entry name" value="Pleckstrin-homology domain (PH domain)/Phosphotyrosine-binding domain (PTB)"/>
    <property type="match status" value="1"/>
</dbReference>
<proteinExistence type="predicted"/>
<feature type="compositionally biased region" description="Low complexity" evidence="1">
    <location>
        <begin position="127"/>
        <end position="138"/>
    </location>
</feature>
<dbReference type="VEuPathDB" id="TriTrypDB:TcIL3000_10_7440"/>
<dbReference type="InterPro" id="IPR045255">
    <property type="entry name" value="RanBP1-like"/>
</dbReference>
<evidence type="ECO:0000256" key="1">
    <source>
        <dbReference type="SAM" id="MobiDB-lite"/>
    </source>
</evidence>
<reference evidence="3" key="1">
    <citation type="journal article" date="2012" name="Proc. Natl. Acad. Sci. U.S.A.">
        <title>Antigenic diversity is generated by distinct evolutionary mechanisms in African trypanosome species.</title>
        <authorList>
            <person name="Jackson A.P."/>
            <person name="Berry A."/>
            <person name="Aslett M."/>
            <person name="Allison H.C."/>
            <person name="Burton P."/>
            <person name="Vavrova-Anderson J."/>
            <person name="Brown R."/>
            <person name="Browne H."/>
            <person name="Corton N."/>
            <person name="Hauser H."/>
            <person name="Gamble J."/>
            <person name="Gilderthorp R."/>
            <person name="Marcello L."/>
            <person name="McQuillan J."/>
            <person name="Otto T.D."/>
            <person name="Quail M.A."/>
            <person name="Sanders M.J."/>
            <person name="van Tonder A."/>
            <person name="Ginger M.L."/>
            <person name="Field M.C."/>
            <person name="Barry J.D."/>
            <person name="Hertz-Fowler C."/>
            <person name="Berriman M."/>
        </authorList>
    </citation>
    <scope>NUCLEOTIDE SEQUENCE</scope>
    <source>
        <strain evidence="3">IL3000</strain>
    </source>
</reference>
<organism evidence="3">
    <name type="scientific">Trypanosoma congolense (strain IL3000)</name>
    <dbReference type="NCBI Taxonomy" id="1068625"/>
    <lineage>
        <taxon>Eukaryota</taxon>
        <taxon>Discoba</taxon>
        <taxon>Euglenozoa</taxon>
        <taxon>Kinetoplastea</taxon>
        <taxon>Metakinetoplastina</taxon>
        <taxon>Trypanosomatida</taxon>
        <taxon>Trypanosomatidae</taxon>
        <taxon>Trypanosoma</taxon>
        <taxon>Nannomonas</taxon>
    </lineage>
</organism>
<dbReference type="AlphaFoldDB" id="G0UX53"/>
<feature type="domain" description="RanBD1" evidence="2">
    <location>
        <begin position="191"/>
        <end position="287"/>
    </location>
</feature>
<feature type="region of interest" description="Disordered" evidence="1">
    <location>
        <begin position="1"/>
        <end position="59"/>
    </location>
</feature>
<accession>G0UX53</accession>
<evidence type="ECO:0000259" key="2">
    <source>
        <dbReference type="PROSITE" id="PS50196"/>
    </source>
</evidence>
<feature type="region of interest" description="Disordered" evidence="1">
    <location>
        <begin position="74"/>
        <end position="102"/>
    </location>
</feature>
<dbReference type="EMBL" id="HE575323">
    <property type="protein sequence ID" value="CCC93970.1"/>
    <property type="molecule type" value="Genomic_DNA"/>
</dbReference>
<dbReference type="PANTHER" id="PTHR23138">
    <property type="entry name" value="RAN BINDING PROTEIN"/>
    <property type="match status" value="1"/>
</dbReference>
<dbReference type="SUPFAM" id="SSF50729">
    <property type="entry name" value="PH domain-like"/>
    <property type="match status" value="1"/>
</dbReference>
<feature type="region of interest" description="Disordered" evidence="1">
    <location>
        <begin position="124"/>
        <end position="155"/>
    </location>
</feature>
<dbReference type="PANTHER" id="PTHR23138:SF141">
    <property type="entry name" value="NUCLEAR PORE COMPLEX PROTEIN NUP50"/>
    <property type="match status" value="1"/>
</dbReference>
<sequence>MSDQSGTGRKRSAAEDEDAQQGEPLYADAETMAKRRIVRVARPTQTGPPPSLGGAFKSLPNVGPVGAPALSTKFGFTDGNGLDGETATSSKSDAPFSFEPKSTGNFSSLLSSSLFGGKLAVGTSHTAPDAPAPAADNANSDKKQEGNGEGPATKTLFGGSFNFSNAVNSFAAAKERISRASEEDQIGRSDMNNPVVPAPSEVLANTAPVSPPAGDVIASVSCKLYLFKPETKSWSDCGTGDAKIKRHALPVSEGDAEGSSKFCYRLIVRDGYALNALICDNFTLTKTEDSHAIVSFFIDGKPATYLLKYAGPQATEHGPAFSEKLKEALKAAGGKS</sequence>
<name>G0UX53_TRYCI</name>
<dbReference type="InterPro" id="IPR000156">
    <property type="entry name" value="Ran_bind_dom"/>
</dbReference>
<gene>
    <name evidence="3" type="ORF">TCIL3000_10_7440</name>
</gene>
<dbReference type="InterPro" id="IPR011993">
    <property type="entry name" value="PH-like_dom_sf"/>
</dbReference>
<protein>
    <recommendedName>
        <fullName evidence="2">RanBD1 domain-containing protein</fullName>
    </recommendedName>
</protein>
<evidence type="ECO:0000313" key="3">
    <source>
        <dbReference type="EMBL" id="CCC93970.1"/>
    </source>
</evidence>
<dbReference type="PROSITE" id="PS50196">
    <property type="entry name" value="RANBD1"/>
    <property type="match status" value="1"/>
</dbReference>